<comment type="caution">
    <text evidence="1">The sequence shown here is derived from an EMBL/GenBank/DDBJ whole genome shotgun (WGS) entry which is preliminary data.</text>
</comment>
<keyword evidence="2" id="KW-1185">Reference proteome</keyword>
<accession>A0A1I1IP18</accession>
<dbReference type="EMBL" id="FOKU01000010">
    <property type="protein sequence ID" value="SFC38017.1"/>
    <property type="molecule type" value="Genomic_DNA"/>
</dbReference>
<evidence type="ECO:0000313" key="2">
    <source>
        <dbReference type="Proteomes" id="UP000198940"/>
    </source>
</evidence>
<proteinExistence type="predicted"/>
<name>A0A1I1IP18_9FLAO</name>
<dbReference type="Proteomes" id="UP000198940">
    <property type="component" value="Unassembled WGS sequence"/>
</dbReference>
<gene>
    <name evidence="1" type="ORF">SAMN04487891_11037</name>
</gene>
<reference evidence="1 2" key="1">
    <citation type="submission" date="2016-10" db="EMBL/GenBank/DDBJ databases">
        <authorList>
            <person name="Varghese N."/>
            <person name="Submissions S."/>
        </authorList>
    </citation>
    <scope>NUCLEOTIDE SEQUENCE [LARGE SCALE GENOMIC DNA]</scope>
    <source>
        <strain evidence="1 2">DSM 26351</strain>
    </source>
</reference>
<evidence type="ECO:0000313" key="1">
    <source>
        <dbReference type="EMBL" id="SFC38017.1"/>
    </source>
</evidence>
<organism evidence="1 2">
    <name type="scientific">Flagellimonas taeanensis</name>
    <dbReference type="NCBI Taxonomy" id="1005926"/>
    <lineage>
        <taxon>Bacteria</taxon>
        <taxon>Pseudomonadati</taxon>
        <taxon>Bacteroidota</taxon>
        <taxon>Flavobacteriia</taxon>
        <taxon>Flavobacteriales</taxon>
        <taxon>Flavobacteriaceae</taxon>
        <taxon>Flagellimonas</taxon>
    </lineage>
</organism>
<protein>
    <submittedName>
        <fullName evidence="1">Uncharacterized protein</fullName>
    </submittedName>
</protein>
<dbReference type="PROSITE" id="PS51257">
    <property type="entry name" value="PROKAR_LIPOPROTEIN"/>
    <property type="match status" value="1"/>
</dbReference>
<sequence length="100" mass="10790">MVMSKIIHFFIGLSLIALFGCENVGPEEPMEFELLDGPLDGLSVSEQQRFLAGDMAFNYDVFTVEKGLGPCFSAPAVQVTIQGMARVIISINLSGSVTMT</sequence>